<reference evidence="2 3" key="1">
    <citation type="submission" date="2022-06" db="EMBL/GenBank/DDBJ databases">
        <title>Sequencing the genomes of 1000 actinobacteria strains.</title>
        <authorList>
            <person name="Klenk H.-P."/>
        </authorList>
    </citation>
    <scope>NUCLEOTIDE SEQUENCE [LARGE SCALE GENOMIC DNA]</scope>
    <source>
        <strain evidence="2 3">DSM 44170</strain>
    </source>
</reference>
<feature type="domain" description="Mycothiol-dependent maleylpyruvate isomerase metal-binding" evidence="1">
    <location>
        <begin position="12"/>
        <end position="133"/>
    </location>
</feature>
<name>A0ABT1JQD6_9ACTN</name>
<sequence>MAKADIVALDAQAVRTSVELAAQVRPADLSRPTPCLGWTVYGLLAHMATQHYGFAAASRGDGDPARWKLRSLGDDPVASYRASAEHVLAAFAADDVLERMFPLPEFSSGSPFPGARAISFHFIDYVVHSWDLAKSLGVDVDFGPDLLEVALAVAEAVPGGEARLAPGAAFAPALPPPGGSRLDQIVAILGRSPNWSASATWSTT</sequence>
<dbReference type="Gene3D" id="1.20.120.450">
    <property type="entry name" value="dinb family like domain"/>
    <property type="match status" value="1"/>
</dbReference>
<gene>
    <name evidence="2" type="ORF">HD595_000057</name>
</gene>
<comment type="caution">
    <text evidence="2">The sequence shown here is derived from an EMBL/GenBank/DDBJ whole genome shotgun (WGS) entry which is preliminary data.</text>
</comment>
<organism evidence="2 3">
    <name type="scientific">Nonomuraea roseoviolacea subsp. carminata</name>
    <dbReference type="NCBI Taxonomy" id="160689"/>
    <lineage>
        <taxon>Bacteria</taxon>
        <taxon>Bacillati</taxon>
        <taxon>Actinomycetota</taxon>
        <taxon>Actinomycetes</taxon>
        <taxon>Streptosporangiales</taxon>
        <taxon>Streptosporangiaceae</taxon>
        <taxon>Nonomuraea</taxon>
    </lineage>
</organism>
<protein>
    <submittedName>
        <fullName evidence="2">Uncharacterized protein (TIGR03086 family)</fullName>
    </submittedName>
</protein>
<dbReference type="NCBIfam" id="TIGR03086">
    <property type="entry name" value="TIGR03086 family metal-binding protein"/>
    <property type="match status" value="1"/>
</dbReference>
<dbReference type="SUPFAM" id="SSF109854">
    <property type="entry name" value="DinB/YfiT-like putative metalloenzymes"/>
    <property type="match status" value="1"/>
</dbReference>
<dbReference type="NCBIfam" id="TIGR03083">
    <property type="entry name" value="maleylpyruvate isomerase family mycothiol-dependent enzyme"/>
    <property type="match status" value="1"/>
</dbReference>
<dbReference type="InterPro" id="IPR034660">
    <property type="entry name" value="DinB/YfiT-like"/>
</dbReference>
<proteinExistence type="predicted"/>
<evidence type="ECO:0000313" key="3">
    <source>
        <dbReference type="Proteomes" id="UP001320766"/>
    </source>
</evidence>
<dbReference type="InterPro" id="IPR017520">
    <property type="entry name" value="CHP03086"/>
</dbReference>
<evidence type="ECO:0000313" key="2">
    <source>
        <dbReference type="EMBL" id="MCP2343935.1"/>
    </source>
</evidence>
<evidence type="ECO:0000259" key="1">
    <source>
        <dbReference type="Pfam" id="PF11716"/>
    </source>
</evidence>
<dbReference type="InterPro" id="IPR017517">
    <property type="entry name" value="Maleyloyr_isom"/>
</dbReference>
<dbReference type="Proteomes" id="UP001320766">
    <property type="component" value="Unassembled WGS sequence"/>
</dbReference>
<dbReference type="InterPro" id="IPR024344">
    <property type="entry name" value="MDMPI_metal-binding"/>
</dbReference>
<accession>A0ABT1JQD6</accession>
<dbReference type="Pfam" id="PF11716">
    <property type="entry name" value="MDMPI_N"/>
    <property type="match status" value="1"/>
</dbReference>
<dbReference type="EMBL" id="JAMZEC010000001">
    <property type="protein sequence ID" value="MCP2343935.1"/>
    <property type="molecule type" value="Genomic_DNA"/>
</dbReference>
<dbReference type="RefSeq" id="WP_253764913.1">
    <property type="nucleotide sequence ID" value="NZ_BAAAVE010000001.1"/>
</dbReference>
<keyword evidence="3" id="KW-1185">Reference proteome</keyword>